<gene>
    <name evidence="9" type="ORF">G6N73_05300</name>
</gene>
<evidence type="ECO:0000256" key="1">
    <source>
        <dbReference type="ARBA" id="ARBA00011975"/>
    </source>
</evidence>
<dbReference type="Proteomes" id="UP001642900">
    <property type="component" value="Unassembled WGS sequence"/>
</dbReference>
<comment type="similarity">
    <text evidence="7">Belongs to the class I-like SAM-binding methyltransferase superfamily. C5-methyltransferase family.</text>
</comment>
<dbReference type="InterPro" id="IPR001525">
    <property type="entry name" value="C5_MeTfrase"/>
</dbReference>
<keyword evidence="2 7" id="KW-0489">Methyltransferase</keyword>
<dbReference type="InterPro" id="IPR029063">
    <property type="entry name" value="SAM-dependent_MTases_sf"/>
</dbReference>
<dbReference type="Pfam" id="PF00145">
    <property type="entry name" value="DNA_methylase"/>
    <property type="match status" value="1"/>
</dbReference>
<evidence type="ECO:0000256" key="8">
    <source>
        <dbReference type="SAM" id="MobiDB-lite"/>
    </source>
</evidence>
<dbReference type="Gene3D" id="3.90.120.10">
    <property type="entry name" value="DNA Methylase, subunit A, domain 2"/>
    <property type="match status" value="1"/>
</dbReference>
<dbReference type="EMBL" id="JAAKZF010000003">
    <property type="protein sequence ID" value="NGO50600.1"/>
    <property type="molecule type" value="Genomic_DNA"/>
</dbReference>
<evidence type="ECO:0000256" key="4">
    <source>
        <dbReference type="ARBA" id="ARBA00022691"/>
    </source>
</evidence>
<dbReference type="AlphaFoldDB" id="A0A6G4W8W8"/>
<protein>
    <recommendedName>
        <fullName evidence="1">DNA (cytosine-5-)-methyltransferase</fullName>
        <ecNumber evidence="1">2.1.1.37</ecNumber>
    </recommendedName>
</protein>
<keyword evidence="5" id="KW-0680">Restriction system</keyword>
<evidence type="ECO:0000256" key="2">
    <source>
        <dbReference type="ARBA" id="ARBA00022603"/>
    </source>
</evidence>
<keyword evidence="4 7" id="KW-0949">S-adenosyl-L-methionine</keyword>
<evidence type="ECO:0000256" key="7">
    <source>
        <dbReference type="PROSITE-ProRule" id="PRU01016"/>
    </source>
</evidence>
<evidence type="ECO:0000313" key="10">
    <source>
        <dbReference type="Proteomes" id="UP001642900"/>
    </source>
</evidence>
<dbReference type="PRINTS" id="PR00105">
    <property type="entry name" value="C5METTRFRASE"/>
</dbReference>
<keyword evidence="10" id="KW-1185">Reference proteome</keyword>
<sequence length="521" mass="57661">MDHDPAVIEVHKTNIKHVEHRLPFRPAPSKQPPVEDSGKFRRGQVHTSRKTQHVVDLTAIVDIAPEVTHDKPDIIFGGPPCQAFSSAGKGEGDDDPRSTLTEAFAIIVAAARPKYFVMENVKGLRKSLTYKRAVAIFRRVGYGLSEAVVNASSFGTPQARERLILAGCLDETDGWFHAYLNQYKSAQRINVTDVLGSEFGTLFDDFTLDAECPDAVTEAASDEYKGYRLREADLKKLAGKNPETRFYYCAPGGPASGAIHRTDRPAPTLIRTSTDGLSHRYRPQAGDPVDLRKVAQPSFDQFSRLAGYPAGWNWGALRSQTSDSRNPDDMILGARQRQLMLANSVPPPLAFAIGRSIVDHHNRKVPSVPIEAAAVQQRTWKVSTREVARYKDWLRIAKRLAGRRLIQEITDLRAAKGLTADRGLAAAAEELKALEGMPATAEPHMSRGRKSQLCRTLANLAEFQYYQSYVQAGLFPDDDKSYARGDLRRMLEDDDPIDDSFDNFGKLSPPLIGSKPPLAAE</sequence>
<keyword evidence="3 7" id="KW-0808">Transferase</keyword>
<reference evidence="9 10" key="1">
    <citation type="submission" date="2020-02" db="EMBL/GenBank/DDBJ databases">
        <title>Genome sequence of strain CCNWXJ40-4.</title>
        <authorList>
            <person name="Gao J."/>
            <person name="Sun J."/>
        </authorList>
    </citation>
    <scope>NUCLEOTIDE SEQUENCE [LARGE SCALE GENOMIC DNA]</scope>
    <source>
        <strain evidence="9 10">CCNWXJ 40-4</strain>
    </source>
</reference>
<dbReference type="GO" id="GO:0009307">
    <property type="term" value="P:DNA restriction-modification system"/>
    <property type="evidence" value="ECO:0007669"/>
    <property type="project" value="UniProtKB-KW"/>
</dbReference>
<feature type="region of interest" description="Disordered" evidence="8">
    <location>
        <begin position="23"/>
        <end position="48"/>
    </location>
</feature>
<dbReference type="SUPFAM" id="SSF53335">
    <property type="entry name" value="S-adenosyl-L-methionine-dependent methyltransferases"/>
    <property type="match status" value="1"/>
</dbReference>
<dbReference type="GO" id="GO:0003886">
    <property type="term" value="F:DNA (cytosine-5-)-methyltransferase activity"/>
    <property type="evidence" value="ECO:0007669"/>
    <property type="project" value="UniProtKB-EC"/>
</dbReference>
<evidence type="ECO:0000256" key="5">
    <source>
        <dbReference type="ARBA" id="ARBA00022747"/>
    </source>
</evidence>
<dbReference type="GO" id="GO:0032259">
    <property type="term" value="P:methylation"/>
    <property type="evidence" value="ECO:0007669"/>
    <property type="project" value="UniProtKB-KW"/>
</dbReference>
<evidence type="ECO:0000256" key="3">
    <source>
        <dbReference type="ARBA" id="ARBA00022679"/>
    </source>
</evidence>
<feature type="region of interest" description="Disordered" evidence="8">
    <location>
        <begin position="498"/>
        <end position="521"/>
    </location>
</feature>
<proteinExistence type="inferred from homology"/>
<dbReference type="InterPro" id="IPR050390">
    <property type="entry name" value="C5-Methyltransferase"/>
</dbReference>
<dbReference type="EC" id="2.1.1.37" evidence="1"/>
<dbReference type="PANTHER" id="PTHR10629:SF52">
    <property type="entry name" value="DNA (CYTOSINE-5)-METHYLTRANSFERASE 1"/>
    <property type="match status" value="1"/>
</dbReference>
<dbReference type="PROSITE" id="PS00094">
    <property type="entry name" value="C5_MTASE_1"/>
    <property type="match status" value="1"/>
</dbReference>
<accession>A0A6G4W8W8</accession>
<organism evidence="9 10">
    <name type="scientific">Allomesorhizobium camelthorni</name>
    <dbReference type="NCBI Taxonomy" id="475069"/>
    <lineage>
        <taxon>Bacteria</taxon>
        <taxon>Pseudomonadati</taxon>
        <taxon>Pseudomonadota</taxon>
        <taxon>Alphaproteobacteria</taxon>
        <taxon>Hyphomicrobiales</taxon>
        <taxon>Phyllobacteriaceae</taxon>
        <taxon>Allomesorhizobium</taxon>
    </lineage>
</organism>
<dbReference type="PANTHER" id="PTHR10629">
    <property type="entry name" value="CYTOSINE-SPECIFIC METHYLTRANSFERASE"/>
    <property type="match status" value="1"/>
</dbReference>
<feature type="active site" evidence="7">
    <location>
        <position position="81"/>
    </location>
</feature>
<dbReference type="PROSITE" id="PS51679">
    <property type="entry name" value="SAM_MT_C5"/>
    <property type="match status" value="1"/>
</dbReference>
<dbReference type="InterPro" id="IPR018117">
    <property type="entry name" value="C5_DNA_meth_AS"/>
</dbReference>
<evidence type="ECO:0000256" key="6">
    <source>
        <dbReference type="ARBA" id="ARBA00047422"/>
    </source>
</evidence>
<evidence type="ECO:0000313" key="9">
    <source>
        <dbReference type="EMBL" id="NGO50600.1"/>
    </source>
</evidence>
<name>A0A6G4W8W8_9HYPH</name>
<comment type="caution">
    <text evidence="9">The sequence shown here is derived from an EMBL/GenBank/DDBJ whole genome shotgun (WGS) entry which is preliminary data.</text>
</comment>
<comment type="catalytic activity">
    <reaction evidence="6">
        <text>a 2'-deoxycytidine in DNA + S-adenosyl-L-methionine = a 5-methyl-2'-deoxycytidine in DNA + S-adenosyl-L-homocysteine + H(+)</text>
        <dbReference type="Rhea" id="RHEA:13681"/>
        <dbReference type="Rhea" id="RHEA-COMP:11369"/>
        <dbReference type="Rhea" id="RHEA-COMP:11370"/>
        <dbReference type="ChEBI" id="CHEBI:15378"/>
        <dbReference type="ChEBI" id="CHEBI:57856"/>
        <dbReference type="ChEBI" id="CHEBI:59789"/>
        <dbReference type="ChEBI" id="CHEBI:85452"/>
        <dbReference type="ChEBI" id="CHEBI:85454"/>
        <dbReference type="EC" id="2.1.1.37"/>
    </reaction>
</comment>
<dbReference type="Gene3D" id="3.40.50.150">
    <property type="entry name" value="Vaccinia Virus protein VP39"/>
    <property type="match status" value="1"/>
</dbReference>